<evidence type="ECO:0000259" key="5">
    <source>
        <dbReference type="Pfam" id="PF00291"/>
    </source>
</evidence>
<dbReference type="PANTHER" id="PTHR43050">
    <property type="entry name" value="SERINE / THREONINE RACEMASE FAMILY MEMBER"/>
    <property type="match status" value="1"/>
</dbReference>
<dbReference type="GO" id="GO:0003941">
    <property type="term" value="F:L-serine ammonia-lyase activity"/>
    <property type="evidence" value="ECO:0007669"/>
    <property type="project" value="TreeGrafter"/>
</dbReference>
<keyword evidence="4" id="KW-0456">Lyase</keyword>
<evidence type="ECO:0000313" key="6">
    <source>
        <dbReference type="EMBL" id="NBG67046.1"/>
    </source>
</evidence>
<feature type="domain" description="Tryptophan synthase beta chain-like PALP" evidence="5">
    <location>
        <begin position="17"/>
        <end position="304"/>
    </location>
</feature>
<proteinExistence type="inferred from homology"/>
<dbReference type="GO" id="GO:0070179">
    <property type="term" value="P:D-serine biosynthetic process"/>
    <property type="evidence" value="ECO:0007669"/>
    <property type="project" value="TreeGrafter"/>
</dbReference>
<dbReference type="GO" id="GO:0005524">
    <property type="term" value="F:ATP binding"/>
    <property type="evidence" value="ECO:0007669"/>
    <property type="project" value="TreeGrafter"/>
</dbReference>
<evidence type="ECO:0000256" key="4">
    <source>
        <dbReference type="ARBA" id="ARBA00023239"/>
    </source>
</evidence>
<dbReference type="Pfam" id="PF00291">
    <property type="entry name" value="PALP"/>
    <property type="match status" value="1"/>
</dbReference>
<protein>
    <submittedName>
        <fullName evidence="6">Pyridoxal-phosphate dependent enzyme</fullName>
    </submittedName>
</protein>
<evidence type="ECO:0000256" key="1">
    <source>
        <dbReference type="ARBA" id="ARBA00001933"/>
    </source>
</evidence>
<name>A0A6N9NK27_9FLAO</name>
<dbReference type="GO" id="GO:0008721">
    <property type="term" value="F:D-serine ammonia-lyase activity"/>
    <property type="evidence" value="ECO:0007669"/>
    <property type="project" value="TreeGrafter"/>
</dbReference>
<keyword evidence="3" id="KW-0663">Pyridoxal phosphate</keyword>
<organism evidence="6 7">
    <name type="scientific">Acidiluteibacter ferrifornacis</name>
    <dbReference type="NCBI Taxonomy" id="2692424"/>
    <lineage>
        <taxon>Bacteria</taxon>
        <taxon>Pseudomonadati</taxon>
        <taxon>Bacteroidota</taxon>
        <taxon>Flavobacteriia</taxon>
        <taxon>Flavobacteriales</taxon>
        <taxon>Cryomorphaceae</taxon>
        <taxon>Acidiluteibacter</taxon>
    </lineage>
</organism>
<dbReference type="InterPro" id="IPR036052">
    <property type="entry name" value="TrpB-like_PALP_sf"/>
</dbReference>
<dbReference type="CDD" id="cd01562">
    <property type="entry name" value="Thr-dehyd"/>
    <property type="match status" value="1"/>
</dbReference>
<dbReference type="FunFam" id="3.40.50.1100:FF:000005">
    <property type="entry name" value="Threonine dehydratase catabolic"/>
    <property type="match status" value="1"/>
</dbReference>
<dbReference type="Proteomes" id="UP000470771">
    <property type="component" value="Unassembled WGS sequence"/>
</dbReference>
<dbReference type="GO" id="GO:0000287">
    <property type="term" value="F:magnesium ion binding"/>
    <property type="evidence" value="ECO:0007669"/>
    <property type="project" value="TreeGrafter"/>
</dbReference>
<sequence length="315" mass="33912">MSTTHQTAIESAHKRIKPFIHQTPLFSSESINQLAGATLLFKCENFQKIGAFKMRGAANAILQLKGNLSIKGITTHSSGNHAQAVALAAQKAGFQAKIVMPSNAPNVKIAAVKGYGAEIELCEPTLQAREDGVEKIISEFGFAFVHPYDNWEVIYGQATCVKEIYEAETNIDYLLAPIGGGGLMAGSILSTLVYSSTTKIIGCEPTGADDAFQSWKSGKHLLQTNPNTIADGLLTSVGLINFPIIMDNVSKIFTVTDEQIISAMKITYERLKIVIEPSSAVPLAVVLANKAFFKGKKLALILTGGNVDLRQLPFQ</sequence>
<evidence type="ECO:0000256" key="3">
    <source>
        <dbReference type="ARBA" id="ARBA00022898"/>
    </source>
</evidence>
<comment type="cofactor">
    <cofactor evidence="1">
        <name>pyridoxal 5'-phosphate</name>
        <dbReference type="ChEBI" id="CHEBI:597326"/>
    </cofactor>
</comment>
<dbReference type="AlphaFoldDB" id="A0A6N9NK27"/>
<reference evidence="6 7" key="1">
    <citation type="submission" date="2019-12" db="EMBL/GenBank/DDBJ databases">
        <authorList>
            <person name="Zhao J."/>
        </authorList>
    </citation>
    <scope>NUCLEOTIDE SEQUENCE [LARGE SCALE GENOMIC DNA]</scope>
    <source>
        <strain evidence="6 7">S-15</strain>
    </source>
</reference>
<dbReference type="RefSeq" id="WP_160633995.1">
    <property type="nucleotide sequence ID" value="NZ_WWNE01000012.1"/>
</dbReference>
<dbReference type="SUPFAM" id="SSF53686">
    <property type="entry name" value="Tryptophan synthase beta subunit-like PLP-dependent enzymes"/>
    <property type="match status" value="1"/>
</dbReference>
<dbReference type="Gene3D" id="3.40.50.1100">
    <property type="match status" value="2"/>
</dbReference>
<accession>A0A6N9NK27</accession>
<dbReference type="InterPro" id="IPR001926">
    <property type="entry name" value="TrpB-like_PALP"/>
</dbReference>
<dbReference type="GO" id="GO:0030170">
    <property type="term" value="F:pyridoxal phosphate binding"/>
    <property type="evidence" value="ECO:0007669"/>
    <property type="project" value="TreeGrafter"/>
</dbReference>
<dbReference type="GO" id="GO:0030378">
    <property type="term" value="F:serine racemase activity"/>
    <property type="evidence" value="ECO:0007669"/>
    <property type="project" value="TreeGrafter"/>
</dbReference>
<comment type="caution">
    <text evidence="6">The sequence shown here is derived from an EMBL/GenBank/DDBJ whole genome shotgun (WGS) entry which is preliminary data.</text>
</comment>
<evidence type="ECO:0000256" key="2">
    <source>
        <dbReference type="ARBA" id="ARBA00010869"/>
    </source>
</evidence>
<dbReference type="PANTHER" id="PTHR43050:SF1">
    <property type="entry name" value="SERINE RACEMASE"/>
    <property type="match status" value="1"/>
</dbReference>
<gene>
    <name evidence="6" type="ORF">GQN54_13030</name>
</gene>
<dbReference type="GO" id="GO:0018114">
    <property type="term" value="F:threonine racemase activity"/>
    <property type="evidence" value="ECO:0007669"/>
    <property type="project" value="TreeGrafter"/>
</dbReference>
<keyword evidence="7" id="KW-1185">Reference proteome</keyword>
<evidence type="ECO:0000313" key="7">
    <source>
        <dbReference type="Proteomes" id="UP000470771"/>
    </source>
</evidence>
<comment type="similarity">
    <text evidence="2">Belongs to the serine/threonine dehydratase family.</text>
</comment>
<dbReference type="EMBL" id="WWNE01000012">
    <property type="protein sequence ID" value="NBG67046.1"/>
    <property type="molecule type" value="Genomic_DNA"/>
</dbReference>